<dbReference type="Proteomes" id="UP000199041">
    <property type="component" value="Unassembled WGS sequence"/>
</dbReference>
<dbReference type="STRING" id="551991.SAMN05192529_101164"/>
<evidence type="ECO:0000313" key="1">
    <source>
        <dbReference type="EMBL" id="SDZ74527.1"/>
    </source>
</evidence>
<proteinExistence type="predicted"/>
<accession>A0A1H3VIB7</accession>
<dbReference type="EMBL" id="FNQY01000001">
    <property type="protein sequence ID" value="SDZ74527.1"/>
    <property type="molecule type" value="Genomic_DNA"/>
</dbReference>
<reference evidence="1 2" key="1">
    <citation type="submission" date="2016-10" db="EMBL/GenBank/DDBJ databases">
        <authorList>
            <person name="de Groot N.N."/>
        </authorList>
    </citation>
    <scope>NUCLEOTIDE SEQUENCE [LARGE SCALE GENOMIC DNA]</scope>
    <source>
        <strain evidence="1 2">Vu-144</strain>
    </source>
</reference>
<evidence type="ECO:0000313" key="2">
    <source>
        <dbReference type="Proteomes" id="UP000199041"/>
    </source>
</evidence>
<keyword evidence="2" id="KW-1185">Reference proteome</keyword>
<sequence>MDKADLKIVSLYIAKIRIFKLNKHSCLMDDYLRGDNCKQLPLQRPHDLLNKATYTY</sequence>
<organism evidence="1 2">
    <name type="scientific">Arachidicoccus rhizosphaerae</name>
    <dbReference type="NCBI Taxonomy" id="551991"/>
    <lineage>
        <taxon>Bacteria</taxon>
        <taxon>Pseudomonadati</taxon>
        <taxon>Bacteroidota</taxon>
        <taxon>Chitinophagia</taxon>
        <taxon>Chitinophagales</taxon>
        <taxon>Chitinophagaceae</taxon>
        <taxon>Arachidicoccus</taxon>
    </lineage>
</organism>
<name>A0A1H3VIB7_9BACT</name>
<protein>
    <submittedName>
        <fullName evidence="1">Uncharacterized protein</fullName>
    </submittedName>
</protein>
<gene>
    <name evidence="1" type="ORF">SAMN05192529_101164</name>
</gene>
<dbReference type="AlphaFoldDB" id="A0A1H3VIB7"/>